<evidence type="ECO:0000256" key="2">
    <source>
        <dbReference type="SAM" id="Phobius"/>
    </source>
</evidence>
<proteinExistence type="predicted"/>
<comment type="caution">
    <text evidence="3">The sequence shown here is derived from an EMBL/GenBank/DDBJ whole genome shotgun (WGS) entry which is preliminary data.</text>
</comment>
<sequence>LDFPLLRPPREASTMEDDNKRHDNSSRVSNPNEFAELDVGSLEVHLSPKNASFAPKVGGEFDLPPPPPSIGPPSEADEIHQRLFAVFNSKTRDATNNNIEDAAESTRPGRAEICDIRQAPISVNAANGSLERQQIGGSHPPDPVSAEETTVFPPIPWNIPAQPSTQRPSDLAISGQPTQQSCISHPLEFTEIDLSPTAAIETVSHVAAAAAPAATEGAGADPNSDIPADAPAVVWDLPPPAFNGPSPDAAPPTYDEALTCTSERPPLPRHPFDRELDYDVEENRRLSEMRLELELVKANRKKMYVNFMLGVIFFIVILVICRFTLFPSSSYDNSKPVITTTTLTPDQPTTTVPTSGI</sequence>
<protein>
    <submittedName>
        <fullName evidence="3">Uncharacterized protein</fullName>
    </submittedName>
</protein>
<dbReference type="Proteomes" id="UP001432322">
    <property type="component" value="Unassembled WGS sequence"/>
</dbReference>
<feature type="region of interest" description="Disordered" evidence="1">
    <location>
        <begin position="51"/>
        <end position="75"/>
    </location>
</feature>
<reference evidence="3" key="1">
    <citation type="submission" date="2023-10" db="EMBL/GenBank/DDBJ databases">
        <title>Genome assembly of Pristionchus species.</title>
        <authorList>
            <person name="Yoshida K."/>
            <person name="Sommer R.J."/>
        </authorList>
    </citation>
    <scope>NUCLEOTIDE SEQUENCE</scope>
    <source>
        <strain evidence="3">RS5133</strain>
    </source>
</reference>
<keyword evidence="2" id="KW-0812">Transmembrane</keyword>
<dbReference type="AlphaFoldDB" id="A0AAV5WWW0"/>
<feature type="non-terminal residue" evidence="3">
    <location>
        <position position="1"/>
    </location>
</feature>
<keyword evidence="2" id="KW-0472">Membrane</keyword>
<accession>A0AAV5WWW0</accession>
<dbReference type="EMBL" id="BTSY01000007">
    <property type="protein sequence ID" value="GMT36652.1"/>
    <property type="molecule type" value="Genomic_DNA"/>
</dbReference>
<feature type="transmembrane region" description="Helical" evidence="2">
    <location>
        <begin position="304"/>
        <end position="325"/>
    </location>
</feature>
<gene>
    <name evidence="3" type="ORF">PFISCL1PPCAC_27949</name>
</gene>
<organism evidence="3 4">
    <name type="scientific">Pristionchus fissidentatus</name>
    <dbReference type="NCBI Taxonomy" id="1538716"/>
    <lineage>
        <taxon>Eukaryota</taxon>
        <taxon>Metazoa</taxon>
        <taxon>Ecdysozoa</taxon>
        <taxon>Nematoda</taxon>
        <taxon>Chromadorea</taxon>
        <taxon>Rhabditida</taxon>
        <taxon>Rhabditina</taxon>
        <taxon>Diplogasteromorpha</taxon>
        <taxon>Diplogasteroidea</taxon>
        <taxon>Neodiplogasteridae</taxon>
        <taxon>Pristionchus</taxon>
    </lineage>
</organism>
<evidence type="ECO:0000256" key="1">
    <source>
        <dbReference type="SAM" id="MobiDB-lite"/>
    </source>
</evidence>
<feature type="region of interest" description="Disordered" evidence="1">
    <location>
        <begin position="1"/>
        <end position="32"/>
    </location>
</feature>
<evidence type="ECO:0000313" key="4">
    <source>
        <dbReference type="Proteomes" id="UP001432322"/>
    </source>
</evidence>
<evidence type="ECO:0000313" key="3">
    <source>
        <dbReference type="EMBL" id="GMT36652.1"/>
    </source>
</evidence>
<keyword evidence="2" id="KW-1133">Transmembrane helix</keyword>
<name>A0AAV5WWW0_9BILA</name>
<keyword evidence="4" id="KW-1185">Reference proteome</keyword>